<evidence type="ECO:0000256" key="16">
    <source>
        <dbReference type="SAM" id="SignalP"/>
    </source>
</evidence>
<reference evidence="18" key="2">
    <citation type="submission" date="2025-09" db="UniProtKB">
        <authorList>
            <consortium name="Ensembl"/>
        </authorList>
    </citation>
    <scope>IDENTIFICATION</scope>
</reference>
<evidence type="ECO:0000256" key="13">
    <source>
        <dbReference type="ARBA" id="ARBA00083830"/>
    </source>
</evidence>
<keyword evidence="7" id="KW-1015">Disulfide bond</keyword>
<reference evidence="18" key="1">
    <citation type="submission" date="2025-08" db="UniProtKB">
        <authorList>
            <consortium name="Ensembl"/>
        </authorList>
    </citation>
    <scope>IDENTIFICATION</scope>
</reference>
<keyword evidence="5 15" id="KW-0472">Membrane</keyword>
<dbReference type="SUPFAM" id="SSF48726">
    <property type="entry name" value="Immunoglobulin"/>
    <property type="match status" value="2"/>
</dbReference>
<feature type="signal peptide" evidence="16">
    <location>
        <begin position="1"/>
        <end position="21"/>
    </location>
</feature>
<evidence type="ECO:0000256" key="3">
    <source>
        <dbReference type="ARBA" id="ARBA00022729"/>
    </source>
</evidence>
<dbReference type="PANTHER" id="PTHR44969:SF1">
    <property type="entry name" value="CELL SURFACE A33 ANTIGEN"/>
    <property type="match status" value="1"/>
</dbReference>
<evidence type="ECO:0000256" key="12">
    <source>
        <dbReference type="ARBA" id="ARBA00071987"/>
    </source>
</evidence>
<dbReference type="Proteomes" id="UP000694425">
    <property type="component" value="Unplaced"/>
</dbReference>
<dbReference type="FunFam" id="2.60.40.10:FF:000095">
    <property type="entry name" value="immunoglobulin superfamily member 11 isoform X1"/>
    <property type="match status" value="1"/>
</dbReference>
<evidence type="ECO:0000256" key="14">
    <source>
        <dbReference type="SAM" id="MobiDB-lite"/>
    </source>
</evidence>
<evidence type="ECO:0000259" key="17">
    <source>
        <dbReference type="PROSITE" id="PS50835"/>
    </source>
</evidence>
<keyword evidence="9" id="KW-0449">Lipoprotein</keyword>
<keyword evidence="2 15" id="KW-0812">Transmembrane</keyword>
<dbReference type="InterPro" id="IPR003598">
    <property type="entry name" value="Ig_sub2"/>
</dbReference>
<evidence type="ECO:0000256" key="2">
    <source>
        <dbReference type="ARBA" id="ARBA00022692"/>
    </source>
</evidence>
<dbReference type="Pfam" id="PF13927">
    <property type="entry name" value="Ig_3"/>
    <property type="match status" value="1"/>
</dbReference>
<gene>
    <name evidence="18" type="primary">GPA33</name>
</gene>
<evidence type="ECO:0000313" key="19">
    <source>
        <dbReference type="Proteomes" id="UP000694425"/>
    </source>
</evidence>
<sequence>MVGKLQPVLWTLCAVWVTVRAISVETPQEIVRAARGKSVTLPCTYRTPVSERNGFIQWDKLLRTHSERVLTWEFSRKSYIYGDLYMNSANISSGAEHSDASLTIGQLTMDDNGTYECSVSLIEDLAGTSRSRVRLLVLVPPSKPDCAIEGETVIGNNIQLSCQSKEGSPAPQYSWKSYDILNKERPAPAVAGQILSLKNISTDMSGYYICTSSNEVGTESCNITVAIRLPSMNVALYAGIAGGLAAAFIVLGIVIYCCCCRGKDEAEDAKPNRMIYQKPPEQVRELQTEREEDDDYGQEDRKSTGRGSPGHADR</sequence>
<evidence type="ECO:0000256" key="11">
    <source>
        <dbReference type="ARBA" id="ARBA00055446"/>
    </source>
</evidence>
<evidence type="ECO:0000256" key="15">
    <source>
        <dbReference type="SAM" id="Phobius"/>
    </source>
</evidence>
<dbReference type="InterPro" id="IPR036179">
    <property type="entry name" value="Ig-like_dom_sf"/>
</dbReference>
<dbReference type="FunFam" id="2.60.40.10:FF:001969">
    <property type="entry name" value="Cell surface A33 antigen"/>
    <property type="match status" value="1"/>
</dbReference>
<feature type="domain" description="Ig-like" evidence="17">
    <location>
        <begin position="140"/>
        <end position="224"/>
    </location>
</feature>
<dbReference type="InterPro" id="IPR042474">
    <property type="entry name" value="A33"/>
</dbReference>
<keyword evidence="19" id="KW-1185">Reference proteome</keyword>
<evidence type="ECO:0000256" key="7">
    <source>
        <dbReference type="ARBA" id="ARBA00023157"/>
    </source>
</evidence>
<comment type="function">
    <text evidence="11">May play a role in cell-cell recognition and signaling.</text>
</comment>
<proteinExistence type="predicted"/>
<evidence type="ECO:0000256" key="10">
    <source>
        <dbReference type="ARBA" id="ARBA00023319"/>
    </source>
</evidence>
<dbReference type="SMART" id="SM00406">
    <property type="entry name" value="IGv"/>
    <property type="match status" value="1"/>
</dbReference>
<accession>A0A8C7AZ34</accession>
<feature type="transmembrane region" description="Helical" evidence="15">
    <location>
        <begin position="234"/>
        <end position="258"/>
    </location>
</feature>
<keyword evidence="8" id="KW-0325">Glycoprotein</keyword>
<evidence type="ECO:0000256" key="1">
    <source>
        <dbReference type="ARBA" id="ARBA00004479"/>
    </source>
</evidence>
<dbReference type="InterPro" id="IPR013783">
    <property type="entry name" value="Ig-like_fold"/>
</dbReference>
<keyword evidence="4 15" id="KW-1133">Transmembrane helix</keyword>
<evidence type="ECO:0000256" key="4">
    <source>
        <dbReference type="ARBA" id="ARBA00022989"/>
    </source>
</evidence>
<dbReference type="Pfam" id="PF07686">
    <property type="entry name" value="V-set"/>
    <property type="match status" value="1"/>
</dbReference>
<dbReference type="InterPro" id="IPR007110">
    <property type="entry name" value="Ig-like_dom"/>
</dbReference>
<organism evidence="18 19">
    <name type="scientific">Neovison vison</name>
    <name type="common">American mink</name>
    <name type="synonym">Mustela vison</name>
    <dbReference type="NCBI Taxonomy" id="452646"/>
    <lineage>
        <taxon>Eukaryota</taxon>
        <taxon>Metazoa</taxon>
        <taxon>Chordata</taxon>
        <taxon>Craniata</taxon>
        <taxon>Vertebrata</taxon>
        <taxon>Euteleostomi</taxon>
        <taxon>Mammalia</taxon>
        <taxon>Eutheria</taxon>
        <taxon>Laurasiatheria</taxon>
        <taxon>Carnivora</taxon>
        <taxon>Caniformia</taxon>
        <taxon>Musteloidea</taxon>
        <taxon>Mustelidae</taxon>
        <taxon>Mustelinae</taxon>
        <taxon>Neogale</taxon>
    </lineage>
</organism>
<dbReference type="GO" id="GO:0005886">
    <property type="term" value="C:plasma membrane"/>
    <property type="evidence" value="ECO:0007669"/>
    <property type="project" value="InterPro"/>
</dbReference>
<dbReference type="AlphaFoldDB" id="A0A8C7AZ34"/>
<comment type="subcellular location">
    <subcellularLocation>
        <location evidence="1">Membrane</location>
        <topology evidence="1">Single-pass type I membrane protein</topology>
    </subcellularLocation>
</comment>
<keyword evidence="3 16" id="KW-0732">Signal</keyword>
<keyword evidence="10" id="KW-0393">Immunoglobulin domain</keyword>
<keyword evidence="6" id="KW-0564">Palmitate</keyword>
<feature type="domain" description="Ig-like" evidence="17">
    <location>
        <begin position="7"/>
        <end position="134"/>
    </location>
</feature>
<evidence type="ECO:0000256" key="8">
    <source>
        <dbReference type="ARBA" id="ARBA00023180"/>
    </source>
</evidence>
<evidence type="ECO:0000313" key="18">
    <source>
        <dbReference type="Ensembl" id="ENSNVIP00000010446.1"/>
    </source>
</evidence>
<dbReference type="SMART" id="SM00408">
    <property type="entry name" value="IGc2"/>
    <property type="match status" value="2"/>
</dbReference>
<feature type="chain" id="PRO_5034919792" description="Cell surface A33 antigen" evidence="16">
    <location>
        <begin position="22"/>
        <end position="314"/>
    </location>
</feature>
<dbReference type="Gene3D" id="2.60.40.10">
    <property type="entry name" value="Immunoglobulins"/>
    <property type="match status" value="2"/>
</dbReference>
<dbReference type="SMART" id="SM00409">
    <property type="entry name" value="IG"/>
    <property type="match status" value="2"/>
</dbReference>
<evidence type="ECO:0000256" key="5">
    <source>
        <dbReference type="ARBA" id="ARBA00023136"/>
    </source>
</evidence>
<dbReference type="GeneTree" id="ENSGT00940000160248"/>
<name>A0A8C7AZ34_NEOVI</name>
<dbReference type="InterPro" id="IPR003599">
    <property type="entry name" value="Ig_sub"/>
</dbReference>
<dbReference type="PROSITE" id="PS50835">
    <property type="entry name" value="IG_LIKE"/>
    <property type="match status" value="2"/>
</dbReference>
<evidence type="ECO:0000256" key="6">
    <source>
        <dbReference type="ARBA" id="ARBA00023139"/>
    </source>
</evidence>
<protein>
    <recommendedName>
        <fullName evidence="12">Cell surface A33 antigen</fullName>
    </recommendedName>
    <alternativeName>
        <fullName evidence="13">Glycoprotein A33</fullName>
    </alternativeName>
</protein>
<dbReference type="PANTHER" id="PTHR44969">
    <property type="entry name" value="CELL SURFACE A33 ANTIGEN"/>
    <property type="match status" value="1"/>
</dbReference>
<evidence type="ECO:0000256" key="9">
    <source>
        <dbReference type="ARBA" id="ARBA00023288"/>
    </source>
</evidence>
<dbReference type="InterPro" id="IPR013106">
    <property type="entry name" value="Ig_V-set"/>
</dbReference>
<dbReference type="Ensembl" id="ENSNVIT00000012227.1">
    <property type="protein sequence ID" value="ENSNVIP00000010446.1"/>
    <property type="gene ID" value="ENSNVIG00000008264.1"/>
</dbReference>
<feature type="region of interest" description="Disordered" evidence="14">
    <location>
        <begin position="270"/>
        <end position="314"/>
    </location>
</feature>